<accession>A0A1I4M121</accession>
<dbReference type="AlphaFoldDB" id="A0A1I4M121"/>
<proteinExistence type="predicted"/>
<sequence>MANVSWSISIQVAGGPTVTAVEGPIAAEATDRIEVSIAAGDVDKEVSLQPGPVSGIYLLLIKSSQYGNGTEITYKVSDGTTDGAAIELAGPQFYSGGAGVHLGLDPLSLKFSNASAHPAHIEIFIARDATP</sequence>
<dbReference type="Proteomes" id="UP000199561">
    <property type="component" value="Unassembled WGS sequence"/>
</dbReference>
<evidence type="ECO:0000313" key="2">
    <source>
        <dbReference type="Proteomes" id="UP000199561"/>
    </source>
</evidence>
<name>A0A1I4M121_9PROT</name>
<dbReference type="STRING" id="52442.SAMN05421880_10357"/>
<dbReference type="RefSeq" id="WP_090666245.1">
    <property type="nucleotide sequence ID" value="NZ_FOUF01000003.1"/>
</dbReference>
<reference evidence="1 2" key="1">
    <citation type="submission" date="2016-10" db="EMBL/GenBank/DDBJ databases">
        <authorList>
            <person name="de Groot N.N."/>
        </authorList>
    </citation>
    <scope>NUCLEOTIDE SEQUENCE [LARGE SCALE GENOMIC DNA]</scope>
    <source>
        <strain evidence="1 2">Nm146</strain>
    </source>
</reference>
<protein>
    <submittedName>
        <fullName evidence="1">Uncharacterized protein</fullName>
    </submittedName>
</protein>
<keyword evidence="2" id="KW-1185">Reference proteome</keyword>
<dbReference type="EMBL" id="FOUF01000003">
    <property type="protein sequence ID" value="SFL96667.1"/>
    <property type="molecule type" value="Genomic_DNA"/>
</dbReference>
<evidence type="ECO:0000313" key="1">
    <source>
        <dbReference type="EMBL" id="SFL96667.1"/>
    </source>
</evidence>
<organism evidence="1 2">
    <name type="scientific">Nitrosomonas nitrosa</name>
    <dbReference type="NCBI Taxonomy" id="52442"/>
    <lineage>
        <taxon>Bacteria</taxon>
        <taxon>Pseudomonadati</taxon>
        <taxon>Pseudomonadota</taxon>
        <taxon>Betaproteobacteria</taxon>
        <taxon>Nitrosomonadales</taxon>
        <taxon>Nitrosomonadaceae</taxon>
        <taxon>Nitrosomonas</taxon>
    </lineage>
</organism>
<gene>
    <name evidence="1" type="ORF">SAMN05421880_10357</name>
</gene>